<dbReference type="InterPro" id="IPR041382">
    <property type="entry name" value="SH3_16"/>
</dbReference>
<proteinExistence type="inferred from homology"/>
<accession>A0ABX0UVV9</accession>
<organism evidence="6 7">
    <name type="scientific">Pseudochelatococcus lubricantis</name>
    <dbReference type="NCBI Taxonomy" id="1538102"/>
    <lineage>
        <taxon>Bacteria</taxon>
        <taxon>Pseudomonadati</taxon>
        <taxon>Pseudomonadota</taxon>
        <taxon>Alphaproteobacteria</taxon>
        <taxon>Hyphomicrobiales</taxon>
        <taxon>Chelatococcaceae</taxon>
        <taxon>Pseudochelatococcus</taxon>
    </lineage>
</organism>
<dbReference type="Pfam" id="PF18348">
    <property type="entry name" value="SH3_16"/>
    <property type="match status" value="1"/>
</dbReference>
<evidence type="ECO:0000259" key="5">
    <source>
        <dbReference type="PROSITE" id="PS51935"/>
    </source>
</evidence>
<dbReference type="Proteomes" id="UP001429580">
    <property type="component" value="Unassembled WGS sequence"/>
</dbReference>
<evidence type="ECO:0000256" key="4">
    <source>
        <dbReference type="ARBA" id="ARBA00022807"/>
    </source>
</evidence>
<evidence type="ECO:0000313" key="6">
    <source>
        <dbReference type="EMBL" id="NIJ57094.1"/>
    </source>
</evidence>
<keyword evidence="7" id="KW-1185">Reference proteome</keyword>
<evidence type="ECO:0000313" key="7">
    <source>
        <dbReference type="Proteomes" id="UP001429580"/>
    </source>
</evidence>
<dbReference type="PANTHER" id="PTHR47359">
    <property type="entry name" value="PEPTIDOGLYCAN DL-ENDOPEPTIDASE CWLO"/>
    <property type="match status" value="1"/>
</dbReference>
<dbReference type="InterPro" id="IPR000064">
    <property type="entry name" value="NLP_P60_dom"/>
</dbReference>
<keyword evidence="4" id="KW-0788">Thiol protease</keyword>
<dbReference type="SUPFAM" id="SSF54001">
    <property type="entry name" value="Cysteine proteinases"/>
    <property type="match status" value="1"/>
</dbReference>
<protein>
    <recommendedName>
        <fullName evidence="5">NlpC/P60 domain-containing protein</fullName>
    </recommendedName>
</protein>
<sequence length="260" mass="27831">MSGIEGQLRQVTAAIAPLRRIPVSDGALDTEALIGERVLVWEEQEGWARVTLLGDGYEGYMPVAALGEVAAPTHRVSALRTFVYPGPSIKLPPLDALPFMGQVRVGALADGFARIEREYGEGFVYAAHLTPAETPVGGDFVAVAERFLEVPYLWGGKSALGIDCSALVQLSLSASGVEAPRDSGPQREGLGEELPAGAALRRGDLVFWPGHVGILRDAQTLLHASGHHMTVVSEPFVQAVERIRAQTGHDIAVARRIRDQ</sequence>
<dbReference type="RefSeq" id="WP_166949303.1">
    <property type="nucleotide sequence ID" value="NZ_JAASQI010000002.1"/>
</dbReference>
<dbReference type="PROSITE" id="PS51935">
    <property type="entry name" value="NLPC_P60"/>
    <property type="match status" value="1"/>
</dbReference>
<reference evidence="6 7" key="1">
    <citation type="submission" date="2020-03" db="EMBL/GenBank/DDBJ databases">
        <title>Genomic Encyclopedia of Type Strains, Phase IV (KMG-IV): sequencing the most valuable type-strain genomes for metagenomic binning, comparative biology and taxonomic classification.</title>
        <authorList>
            <person name="Goeker M."/>
        </authorList>
    </citation>
    <scope>NUCLEOTIDE SEQUENCE [LARGE SCALE GENOMIC DNA]</scope>
    <source>
        <strain evidence="6 7">DSM 103870</strain>
    </source>
</reference>
<dbReference type="Pfam" id="PF00877">
    <property type="entry name" value="NLPC_P60"/>
    <property type="match status" value="1"/>
</dbReference>
<dbReference type="EMBL" id="JAASQI010000002">
    <property type="protein sequence ID" value="NIJ57094.1"/>
    <property type="molecule type" value="Genomic_DNA"/>
</dbReference>
<comment type="similarity">
    <text evidence="1">Belongs to the peptidase C40 family.</text>
</comment>
<dbReference type="Gene3D" id="3.90.1720.10">
    <property type="entry name" value="endopeptidase domain like (from Nostoc punctiforme)"/>
    <property type="match status" value="1"/>
</dbReference>
<keyword evidence="2" id="KW-0645">Protease</keyword>
<evidence type="ECO:0000256" key="3">
    <source>
        <dbReference type="ARBA" id="ARBA00022801"/>
    </source>
</evidence>
<feature type="domain" description="NlpC/P60" evidence="5">
    <location>
        <begin position="134"/>
        <end position="258"/>
    </location>
</feature>
<keyword evidence="3" id="KW-0378">Hydrolase</keyword>
<dbReference type="InterPro" id="IPR051794">
    <property type="entry name" value="PG_Endopeptidase_C40"/>
</dbReference>
<comment type="caution">
    <text evidence="6">The sequence shown here is derived from an EMBL/GenBank/DDBJ whole genome shotgun (WGS) entry which is preliminary data.</text>
</comment>
<dbReference type="PANTHER" id="PTHR47359:SF3">
    <property type="entry name" value="NLP_P60 DOMAIN-CONTAINING PROTEIN-RELATED"/>
    <property type="match status" value="1"/>
</dbReference>
<name>A0ABX0UVV9_9HYPH</name>
<dbReference type="InterPro" id="IPR038765">
    <property type="entry name" value="Papain-like_cys_pep_sf"/>
</dbReference>
<gene>
    <name evidence="6" type="ORF">FHS82_000920</name>
</gene>
<evidence type="ECO:0000256" key="1">
    <source>
        <dbReference type="ARBA" id="ARBA00007074"/>
    </source>
</evidence>
<evidence type="ECO:0000256" key="2">
    <source>
        <dbReference type="ARBA" id="ARBA00022670"/>
    </source>
</evidence>
<dbReference type="Gene3D" id="2.30.30.40">
    <property type="entry name" value="SH3 Domains"/>
    <property type="match status" value="1"/>
</dbReference>